<keyword evidence="2" id="KW-1185">Reference proteome</keyword>
<dbReference type="Proteomes" id="UP000268313">
    <property type="component" value="Unassembled WGS sequence"/>
</dbReference>
<name>A0A3A8K743_9BACT</name>
<protein>
    <submittedName>
        <fullName evidence="1">Uncharacterized protein</fullName>
    </submittedName>
</protein>
<accession>A0A3A8K743</accession>
<proteinExistence type="predicted"/>
<evidence type="ECO:0000313" key="1">
    <source>
        <dbReference type="EMBL" id="RKH00165.1"/>
    </source>
</evidence>
<evidence type="ECO:0000313" key="2">
    <source>
        <dbReference type="Proteomes" id="UP000268313"/>
    </source>
</evidence>
<dbReference type="AlphaFoldDB" id="A0A3A8K743"/>
<comment type="caution">
    <text evidence="1">The sequence shown here is derived from an EMBL/GenBank/DDBJ whole genome shotgun (WGS) entry which is preliminary data.</text>
</comment>
<dbReference type="EMBL" id="RAWE01000098">
    <property type="protein sequence ID" value="RKH00165.1"/>
    <property type="molecule type" value="Genomic_DNA"/>
</dbReference>
<organism evidence="1 2">
    <name type="scientific">Corallococcus carmarthensis</name>
    <dbReference type="NCBI Taxonomy" id="2316728"/>
    <lineage>
        <taxon>Bacteria</taxon>
        <taxon>Pseudomonadati</taxon>
        <taxon>Myxococcota</taxon>
        <taxon>Myxococcia</taxon>
        <taxon>Myxococcales</taxon>
        <taxon>Cystobacterineae</taxon>
        <taxon>Myxococcaceae</taxon>
        <taxon>Corallococcus</taxon>
    </lineage>
</organism>
<reference evidence="2" key="1">
    <citation type="submission" date="2018-09" db="EMBL/GenBank/DDBJ databases">
        <authorList>
            <person name="Livingstone P.G."/>
            <person name="Whitworth D.E."/>
        </authorList>
    </citation>
    <scope>NUCLEOTIDE SEQUENCE [LARGE SCALE GENOMIC DNA]</scope>
    <source>
        <strain evidence="2">CA043D</strain>
    </source>
</reference>
<sequence>MSDAVGRSSYRLDFDYIYSDNTGSCTYTFCSREPTCQTRSFSMTAPIQYSPPPSHVIDSVTPILGLPWNTGAGPSPCPNLSGAIGQTFYALNFDNYYADNSGTCAYTFCSHPRMFCETRTYRGMKAPLQYEAPPGATVINVTADPAGLWNSGVSTGPCPDMYGAIGKTSYTLNFDSIYTDNSGTCAYTFCSQG</sequence>
<gene>
    <name evidence="1" type="ORF">D7X32_24305</name>
</gene>